<reference evidence="2 3" key="1">
    <citation type="submission" date="2017-12" db="EMBL/GenBank/DDBJ databases">
        <title>Comparative genomics of Botrytis spp.</title>
        <authorList>
            <person name="Valero-Jimenez C.A."/>
            <person name="Tapia P."/>
            <person name="Veloso J."/>
            <person name="Silva-Moreno E."/>
            <person name="Staats M."/>
            <person name="Valdes J.H."/>
            <person name="Van Kan J.A.L."/>
        </authorList>
    </citation>
    <scope>NUCLEOTIDE SEQUENCE [LARGE SCALE GENOMIC DNA]</scope>
    <source>
        <strain evidence="2 3">MUCL3349</strain>
    </source>
</reference>
<proteinExistence type="predicted"/>
<dbReference type="Proteomes" id="UP000297280">
    <property type="component" value="Unassembled WGS sequence"/>
</dbReference>
<evidence type="ECO:0000256" key="1">
    <source>
        <dbReference type="SAM" id="MobiDB-lite"/>
    </source>
</evidence>
<keyword evidence="3" id="KW-1185">Reference proteome</keyword>
<organism evidence="2 3">
    <name type="scientific">Botrytis porri</name>
    <dbReference type="NCBI Taxonomy" id="87229"/>
    <lineage>
        <taxon>Eukaryota</taxon>
        <taxon>Fungi</taxon>
        <taxon>Dikarya</taxon>
        <taxon>Ascomycota</taxon>
        <taxon>Pezizomycotina</taxon>
        <taxon>Leotiomycetes</taxon>
        <taxon>Helotiales</taxon>
        <taxon>Sclerotiniaceae</taxon>
        <taxon>Botrytis</taxon>
    </lineage>
</organism>
<gene>
    <name evidence="2" type="ORF">BPOR_1079g00020</name>
</gene>
<accession>A0A4Z1KDL7</accession>
<feature type="region of interest" description="Disordered" evidence="1">
    <location>
        <begin position="1"/>
        <end position="32"/>
    </location>
</feature>
<protein>
    <submittedName>
        <fullName evidence="2">Uncharacterized protein</fullName>
    </submittedName>
</protein>
<dbReference type="EMBL" id="PQXO01001073">
    <property type="protein sequence ID" value="TGO81622.1"/>
    <property type="molecule type" value="Genomic_DNA"/>
</dbReference>
<evidence type="ECO:0000313" key="3">
    <source>
        <dbReference type="Proteomes" id="UP000297280"/>
    </source>
</evidence>
<dbReference type="AlphaFoldDB" id="A0A4Z1KDL7"/>
<evidence type="ECO:0000313" key="2">
    <source>
        <dbReference type="EMBL" id="TGO81622.1"/>
    </source>
</evidence>
<comment type="caution">
    <text evidence="2">The sequence shown here is derived from an EMBL/GenBank/DDBJ whole genome shotgun (WGS) entry which is preliminary data.</text>
</comment>
<name>A0A4Z1KDL7_9HELO</name>
<sequence>MNEESKEKDGNDDDRGNPLSCPTPHAKDPLLVPTVVPPTKPFKYIEGLPLHWDSVSGYSITEKLRNMRAALHSGADPNALDKVRRPEQSMERPLHYATDVTHFDFMPRYENLPILELLEFGADPRMKGMAETRESPLREVRRIVETNYLRLGESDMKFLMRLW</sequence>
<feature type="compositionally biased region" description="Basic and acidic residues" evidence="1">
    <location>
        <begin position="1"/>
        <end position="16"/>
    </location>
</feature>